<name>M2QQ97_CERS8</name>
<dbReference type="AlphaFoldDB" id="M2QQ97"/>
<dbReference type="PANTHER" id="PTHR43323:SF2">
    <property type="entry name" value="HYDROXYMETHYLGLUTARYL-COA SYNTHASE"/>
    <property type="match status" value="1"/>
</dbReference>
<dbReference type="HOGENOM" id="CLU_008065_0_1_1"/>
<protein>
    <recommendedName>
        <fullName evidence="5">Hydroxymethylglutaryl-CoA synthase</fullName>
        <shortName evidence="5">HMG-CoA synthase</shortName>
        <ecNumber evidence="5">2.3.3.10</ecNumber>
    </recommendedName>
    <alternativeName>
        <fullName evidence="5">3-hydroxy-3-methylglutaryl coenzyme A synthase</fullName>
    </alternativeName>
</protein>
<dbReference type="Pfam" id="PF01154">
    <property type="entry name" value="HMG_CoA_synt_N"/>
    <property type="match status" value="1"/>
</dbReference>
<feature type="active site" description="Acyl-thioester intermediate" evidence="3">
    <location>
        <position position="133"/>
    </location>
</feature>
<feature type="domain" description="Hydroxymethylglutaryl-coenzyme A synthase C-terminal" evidence="7">
    <location>
        <begin position="192"/>
        <end position="471"/>
    </location>
</feature>
<dbReference type="InterPro" id="IPR013528">
    <property type="entry name" value="HMG_CoA_synth_N"/>
</dbReference>
<feature type="binding site" evidence="4">
    <location>
        <position position="280"/>
    </location>
    <ligand>
        <name>CoA</name>
        <dbReference type="ChEBI" id="CHEBI:57287"/>
    </ligand>
</feature>
<evidence type="ECO:0000313" key="8">
    <source>
        <dbReference type="EMBL" id="EMD39253.1"/>
    </source>
</evidence>
<proteinExistence type="inferred from homology"/>
<keyword evidence="9" id="KW-1185">Reference proteome</keyword>
<dbReference type="SUPFAM" id="SSF53901">
    <property type="entry name" value="Thiolase-like"/>
    <property type="match status" value="2"/>
</dbReference>
<keyword evidence="2 5" id="KW-0808">Transferase</keyword>
<feature type="domain" description="Hydroxymethylglutaryl-coenzyme A synthase N-terminal" evidence="6">
    <location>
        <begin position="17"/>
        <end position="190"/>
    </location>
</feature>
<comment type="function">
    <text evidence="5">Catalyzes the condensation of acetyl-CoA with acetoacetyl-CoA to form HMG-CoA.</text>
</comment>
<dbReference type="Pfam" id="PF08540">
    <property type="entry name" value="HMG_CoA_synt_C"/>
    <property type="match status" value="1"/>
</dbReference>
<evidence type="ECO:0000256" key="3">
    <source>
        <dbReference type="PIRSR" id="PIRSR610122-1"/>
    </source>
</evidence>
<dbReference type="GO" id="GO:0010142">
    <property type="term" value="P:farnesyl diphosphate biosynthetic process, mevalonate pathway"/>
    <property type="evidence" value="ECO:0007669"/>
    <property type="project" value="InterPro"/>
</dbReference>
<dbReference type="STRING" id="914234.M2QQ97"/>
<dbReference type="PANTHER" id="PTHR43323">
    <property type="entry name" value="3-HYDROXY-3-METHYLGLUTARYL COENZYME A SYNTHASE"/>
    <property type="match status" value="1"/>
</dbReference>
<dbReference type="InterPro" id="IPR013746">
    <property type="entry name" value="HMG_CoA_synt_C_dom"/>
</dbReference>
<sequence>MTIPLATRTNDVEALPRPKDVGILAMEMYFPRRCISEEELEEFDGVSKGKYTIGLGQKFMACCDDREDINTFALTAVANLLEKYNVDPKSIGRIDVGTETIIDKSKATKTVLMDLFVESGNTDIEGVDSKNACYGSTAALFNAINWVESSSWDGRNAIVVAGDIAIYAEGSGRPTGGAGAVAILIGPNAPLVFEPVHGTHMANKYDFYKPKLDSEYPEVDGPLSITAYVSAIDAAYSAFRRKHAKAKKVAASLNSAADTPVTPISLDDIDFPVFHSPYGKMVQKAHARLVWNDFMANPSNPKYANVPNAEAILAQSYAESLTDKALEKTFMGIAKAEFESTVEQSMRCARRCGNMYTASLYGGLASLLASVTPVELRGKRISMFAFGSGLASSFFTIRVKGDTTEIRDKMDLIRRLDSMKVVPCQEYVDSLQLREKNHNAGSYVPVGSLDNIWPGGFYLESIDEKYRRKYGRLPKA</sequence>
<gene>
    <name evidence="8" type="ORF">CERSUDRAFT_81995</name>
</gene>
<evidence type="ECO:0000259" key="7">
    <source>
        <dbReference type="Pfam" id="PF08540"/>
    </source>
</evidence>
<comment type="catalytic activity">
    <reaction evidence="5">
        <text>acetoacetyl-CoA + acetyl-CoA + H2O = (3S)-3-hydroxy-3-methylglutaryl-CoA + CoA + H(+)</text>
        <dbReference type="Rhea" id="RHEA:10188"/>
        <dbReference type="ChEBI" id="CHEBI:15377"/>
        <dbReference type="ChEBI" id="CHEBI:15378"/>
        <dbReference type="ChEBI" id="CHEBI:43074"/>
        <dbReference type="ChEBI" id="CHEBI:57286"/>
        <dbReference type="ChEBI" id="CHEBI:57287"/>
        <dbReference type="ChEBI" id="CHEBI:57288"/>
        <dbReference type="EC" id="2.3.3.10"/>
    </reaction>
</comment>
<dbReference type="GO" id="GO:0004421">
    <property type="term" value="F:hydroxymethylglutaryl-CoA synthase activity"/>
    <property type="evidence" value="ECO:0007669"/>
    <property type="project" value="UniProtKB-EC"/>
</dbReference>
<evidence type="ECO:0000256" key="5">
    <source>
        <dbReference type="RuleBase" id="RU364071"/>
    </source>
</evidence>
<dbReference type="InterPro" id="IPR016039">
    <property type="entry name" value="Thiolase-like"/>
</dbReference>
<dbReference type="GO" id="GO:0006084">
    <property type="term" value="P:acetyl-CoA metabolic process"/>
    <property type="evidence" value="ECO:0007669"/>
    <property type="project" value="InterPro"/>
</dbReference>
<evidence type="ECO:0000256" key="4">
    <source>
        <dbReference type="PIRSR" id="PIRSR610122-2"/>
    </source>
</evidence>
<dbReference type="InterPro" id="IPR010122">
    <property type="entry name" value="HMG_CoA_synthase_euk"/>
</dbReference>
<dbReference type="EC" id="2.3.3.10" evidence="5"/>
<accession>M2QQ97</accession>
<evidence type="ECO:0000313" key="9">
    <source>
        <dbReference type="Proteomes" id="UP000016930"/>
    </source>
</evidence>
<feature type="binding site" evidence="4">
    <location>
        <position position="224"/>
    </location>
    <ligand>
        <name>CoA</name>
        <dbReference type="ChEBI" id="CHEBI:57287"/>
    </ligand>
</feature>
<dbReference type="EMBL" id="KB445794">
    <property type="protein sequence ID" value="EMD39253.1"/>
    <property type="molecule type" value="Genomic_DNA"/>
</dbReference>
<dbReference type="Gene3D" id="3.40.47.10">
    <property type="match status" value="1"/>
</dbReference>
<dbReference type="OrthoDB" id="1269963at2759"/>
<evidence type="ECO:0000256" key="2">
    <source>
        <dbReference type="ARBA" id="ARBA00022679"/>
    </source>
</evidence>
<dbReference type="CDD" id="cd00827">
    <property type="entry name" value="init_cond_enzymes"/>
    <property type="match status" value="1"/>
</dbReference>
<reference evidence="8 9" key="1">
    <citation type="journal article" date="2012" name="Proc. Natl. Acad. Sci. U.S.A.">
        <title>Comparative genomics of Ceriporiopsis subvermispora and Phanerochaete chrysosporium provide insight into selective ligninolysis.</title>
        <authorList>
            <person name="Fernandez-Fueyo E."/>
            <person name="Ruiz-Duenas F.J."/>
            <person name="Ferreira P."/>
            <person name="Floudas D."/>
            <person name="Hibbett D.S."/>
            <person name="Canessa P."/>
            <person name="Larrondo L.F."/>
            <person name="James T.Y."/>
            <person name="Seelenfreund D."/>
            <person name="Lobos S."/>
            <person name="Polanco R."/>
            <person name="Tello M."/>
            <person name="Honda Y."/>
            <person name="Watanabe T."/>
            <person name="Watanabe T."/>
            <person name="Ryu J.S."/>
            <person name="Kubicek C.P."/>
            <person name="Schmoll M."/>
            <person name="Gaskell J."/>
            <person name="Hammel K.E."/>
            <person name="St John F.J."/>
            <person name="Vanden Wymelenberg A."/>
            <person name="Sabat G."/>
            <person name="Splinter BonDurant S."/>
            <person name="Syed K."/>
            <person name="Yadav J.S."/>
            <person name="Doddapaneni H."/>
            <person name="Subramanian V."/>
            <person name="Lavin J.L."/>
            <person name="Oguiza J.A."/>
            <person name="Perez G."/>
            <person name="Pisabarro A.G."/>
            <person name="Ramirez L."/>
            <person name="Santoyo F."/>
            <person name="Master E."/>
            <person name="Coutinho P.M."/>
            <person name="Henrissat B."/>
            <person name="Lombard V."/>
            <person name="Magnuson J.K."/>
            <person name="Kuees U."/>
            <person name="Hori C."/>
            <person name="Igarashi K."/>
            <person name="Samejima M."/>
            <person name="Held B.W."/>
            <person name="Barry K.W."/>
            <person name="LaButti K.M."/>
            <person name="Lapidus A."/>
            <person name="Lindquist E.A."/>
            <person name="Lucas S.M."/>
            <person name="Riley R."/>
            <person name="Salamov A.A."/>
            <person name="Hoffmeister D."/>
            <person name="Schwenk D."/>
            <person name="Hadar Y."/>
            <person name="Yarden O."/>
            <person name="de Vries R.P."/>
            <person name="Wiebenga A."/>
            <person name="Stenlid J."/>
            <person name="Eastwood D."/>
            <person name="Grigoriev I.V."/>
            <person name="Berka R.M."/>
            <person name="Blanchette R.A."/>
            <person name="Kersten P."/>
            <person name="Martinez A.T."/>
            <person name="Vicuna R."/>
            <person name="Cullen D."/>
        </authorList>
    </citation>
    <scope>NUCLEOTIDE SEQUENCE [LARGE SCALE GENOMIC DNA]</scope>
    <source>
        <strain evidence="8 9">B</strain>
    </source>
</reference>
<dbReference type="GO" id="GO:0006696">
    <property type="term" value="P:ergosterol biosynthetic process"/>
    <property type="evidence" value="ECO:0007669"/>
    <property type="project" value="TreeGrafter"/>
</dbReference>
<feature type="binding site" evidence="4">
    <location>
        <position position="284"/>
    </location>
    <ligand>
        <name>CoA</name>
        <dbReference type="ChEBI" id="CHEBI:57287"/>
    </ligand>
</feature>
<dbReference type="FunFam" id="3.40.47.10:FF:000008">
    <property type="entry name" value="3-hydroxy-3-methylglutaryl coenzyme A synthase"/>
    <property type="match status" value="1"/>
</dbReference>
<dbReference type="NCBIfam" id="TIGR01833">
    <property type="entry name" value="HMG-CoA-S_euk"/>
    <property type="match status" value="1"/>
</dbReference>
<organism evidence="8 9">
    <name type="scientific">Ceriporiopsis subvermispora (strain B)</name>
    <name type="common">White-rot fungus</name>
    <name type="synonym">Gelatoporia subvermispora</name>
    <dbReference type="NCBI Taxonomy" id="914234"/>
    <lineage>
        <taxon>Eukaryota</taxon>
        <taxon>Fungi</taxon>
        <taxon>Dikarya</taxon>
        <taxon>Basidiomycota</taxon>
        <taxon>Agaricomycotina</taxon>
        <taxon>Agaricomycetes</taxon>
        <taxon>Polyporales</taxon>
        <taxon>Gelatoporiaceae</taxon>
        <taxon>Gelatoporia</taxon>
    </lineage>
</organism>
<feature type="active site" description="Proton donor/acceptor" evidence="3">
    <location>
        <position position="275"/>
    </location>
</feature>
<evidence type="ECO:0000256" key="1">
    <source>
        <dbReference type="ARBA" id="ARBA00007061"/>
    </source>
</evidence>
<feature type="active site" description="Proton donor/acceptor" evidence="3">
    <location>
        <position position="99"/>
    </location>
</feature>
<dbReference type="Proteomes" id="UP000016930">
    <property type="component" value="Unassembled WGS sequence"/>
</dbReference>
<evidence type="ECO:0000259" key="6">
    <source>
        <dbReference type="Pfam" id="PF01154"/>
    </source>
</evidence>
<comment type="similarity">
    <text evidence="1 5">Belongs to the thiolase-like superfamily. HMG-CoA synthase family.</text>
</comment>